<name>A0A8H8RHU5_9HELO</name>
<dbReference type="AlphaFoldDB" id="A0A8H8RHU5"/>
<dbReference type="OrthoDB" id="3358371at2759"/>
<evidence type="ECO:0000259" key="4">
    <source>
        <dbReference type="Pfam" id="PF05368"/>
    </source>
</evidence>
<keyword evidence="3" id="KW-0560">Oxidoreductase</keyword>
<proteinExistence type="inferred from homology"/>
<dbReference type="PANTHER" id="PTHR42748:SF30">
    <property type="entry name" value="NMRA-LIKE DOMAIN-CONTAINING PROTEIN"/>
    <property type="match status" value="1"/>
</dbReference>
<dbReference type="Pfam" id="PF05368">
    <property type="entry name" value="NmrA"/>
    <property type="match status" value="1"/>
</dbReference>
<protein>
    <submittedName>
        <fullName evidence="5">NmrA-like family domain-containing protein</fullName>
    </submittedName>
</protein>
<keyword evidence="2" id="KW-0521">NADP</keyword>
<feature type="non-terminal residue" evidence="5">
    <location>
        <position position="1"/>
    </location>
</feature>
<accession>A0A8H8RHU5</accession>
<evidence type="ECO:0000313" key="5">
    <source>
        <dbReference type="EMBL" id="TVY35738.1"/>
    </source>
</evidence>
<dbReference type="InterPro" id="IPR008030">
    <property type="entry name" value="NmrA-like"/>
</dbReference>
<evidence type="ECO:0000256" key="1">
    <source>
        <dbReference type="ARBA" id="ARBA00006328"/>
    </source>
</evidence>
<organism evidence="5 6">
    <name type="scientific">Lachnellula occidentalis</name>
    <dbReference type="NCBI Taxonomy" id="215460"/>
    <lineage>
        <taxon>Eukaryota</taxon>
        <taxon>Fungi</taxon>
        <taxon>Dikarya</taxon>
        <taxon>Ascomycota</taxon>
        <taxon>Pezizomycotina</taxon>
        <taxon>Leotiomycetes</taxon>
        <taxon>Helotiales</taxon>
        <taxon>Lachnaceae</taxon>
        <taxon>Lachnellula</taxon>
    </lineage>
</organism>
<evidence type="ECO:0000313" key="6">
    <source>
        <dbReference type="Proteomes" id="UP000443090"/>
    </source>
</evidence>
<gene>
    <name evidence="5" type="primary">NMRAL1_0</name>
    <name evidence="5" type="ORF">LOCC1_G007272</name>
</gene>
<dbReference type="Gene3D" id="3.40.50.720">
    <property type="entry name" value="NAD(P)-binding Rossmann-like Domain"/>
    <property type="match status" value="1"/>
</dbReference>
<evidence type="ECO:0000256" key="2">
    <source>
        <dbReference type="ARBA" id="ARBA00022857"/>
    </source>
</evidence>
<dbReference type="InterPro" id="IPR051164">
    <property type="entry name" value="NmrA-like_oxidored"/>
</dbReference>
<dbReference type="PANTHER" id="PTHR42748">
    <property type="entry name" value="NITROGEN METABOLITE REPRESSION PROTEIN NMRA FAMILY MEMBER"/>
    <property type="match status" value="1"/>
</dbReference>
<dbReference type="InterPro" id="IPR036291">
    <property type="entry name" value="NAD(P)-bd_dom_sf"/>
</dbReference>
<dbReference type="EMBL" id="QGMI01000932">
    <property type="protein sequence ID" value="TVY35738.1"/>
    <property type="molecule type" value="Genomic_DNA"/>
</dbReference>
<dbReference type="SUPFAM" id="SSF51735">
    <property type="entry name" value="NAD(P)-binding Rossmann-fold domains"/>
    <property type="match status" value="1"/>
</dbReference>
<dbReference type="GO" id="GO:0016491">
    <property type="term" value="F:oxidoreductase activity"/>
    <property type="evidence" value="ECO:0007669"/>
    <property type="project" value="UniProtKB-KW"/>
</dbReference>
<dbReference type="GO" id="GO:0005634">
    <property type="term" value="C:nucleus"/>
    <property type="evidence" value="ECO:0007669"/>
    <property type="project" value="TreeGrafter"/>
</dbReference>
<dbReference type="Proteomes" id="UP000443090">
    <property type="component" value="Unassembled WGS sequence"/>
</dbReference>
<comment type="caution">
    <text evidence="5">The sequence shown here is derived from an EMBL/GenBank/DDBJ whole genome shotgun (WGS) entry which is preliminary data.</text>
</comment>
<keyword evidence="6" id="KW-1185">Reference proteome</keyword>
<evidence type="ECO:0000256" key="3">
    <source>
        <dbReference type="ARBA" id="ARBA00023002"/>
    </source>
</evidence>
<comment type="similarity">
    <text evidence="1">Belongs to the NmrA-type oxidoreductase family.</text>
</comment>
<feature type="domain" description="NmrA-like" evidence="4">
    <location>
        <begin position="5"/>
        <end position="240"/>
    </location>
</feature>
<sequence>MSQVRTIAVMGATGRQGRGVIEALQSSSTAKYSTEIQYAIRPMTRSLTSKLAREFELDFPHLPLVLWREDDTDSITECFDGCYGAFIDTGMFPVPKASMLELTRGEIALGKRCLEAAKAAKLSHMIYATLPSIFNASNGTINVRRFETKHQISLEIHASLTPATVLCPGTFYTDFYEPQYASCDGTTVVFSTTAAPDTSMGFADPSHDIGIFARAALDKGPDYMAGEEIPVCGAPLTYAEL</sequence>
<reference evidence="5 6" key="1">
    <citation type="submission" date="2018-05" db="EMBL/GenBank/DDBJ databases">
        <title>Genome sequencing and assembly of the regulated plant pathogen Lachnellula willkommii and related sister species for the development of diagnostic species identification markers.</title>
        <authorList>
            <person name="Giroux E."/>
            <person name="Bilodeau G."/>
        </authorList>
    </citation>
    <scope>NUCLEOTIDE SEQUENCE [LARGE SCALE GENOMIC DNA]</scope>
    <source>
        <strain evidence="5 6">CBS 160.35</strain>
    </source>
</reference>